<feature type="transmembrane region" description="Helical" evidence="1">
    <location>
        <begin position="101"/>
        <end position="119"/>
    </location>
</feature>
<feature type="transmembrane region" description="Helical" evidence="1">
    <location>
        <begin position="60"/>
        <end position="81"/>
    </location>
</feature>
<accession>A0AAP8MHW6</accession>
<dbReference type="GO" id="GO:0008237">
    <property type="term" value="F:metallopeptidase activity"/>
    <property type="evidence" value="ECO:0007669"/>
    <property type="project" value="UniProtKB-KW"/>
</dbReference>
<feature type="transmembrane region" description="Helical" evidence="1">
    <location>
        <begin position="126"/>
        <end position="147"/>
    </location>
</feature>
<feature type="domain" description="CAAX prenyl protease 2/Lysostaphin resistance protein A-like" evidence="2">
    <location>
        <begin position="70"/>
        <end position="164"/>
    </location>
</feature>
<comment type="caution">
    <text evidence="3">The sequence shown here is derived from an EMBL/GenBank/DDBJ whole genome shotgun (WGS) entry which is preliminary data.</text>
</comment>
<gene>
    <name evidence="3" type="ORF">C0029_01800</name>
</gene>
<name>A0AAP8MHW6_9GAMM</name>
<organism evidence="3 4">
    <name type="scientific">Halioglobus japonicus</name>
    <dbReference type="NCBI Taxonomy" id="930805"/>
    <lineage>
        <taxon>Bacteria</taxon>
        <taxon>Pseudomonadati</taxon>
        <taxon>Pseudomonadota</taxon>
        <taxon>Gammaproteobacteria</taxon>
        <taxon>Cellvibrionales</taxon>
        <taxon>Halieaceae</taxon>
        <taxon>Halioglobus</taxon>
    </lineage>
</organism>
<proteinExistence type="predicted"/>
<feature type="transmembrane region" description="Helical" evidence="1">
    <location>
        <begin position="153"/>
        <end position="175"/>
    </location>
</feature>
<protein>
    <submittedName>
        <fullName evidence="3">CPBP family intramembrane metalloprotease</fullName>
    </submittedName>
</protein>
<evidence type="ECO:0000256" key="1">
    <source>
        <dbReference type="SAM" id="Phobius"/>
    </source>
</evidence>
<keyword evidence="1" id="KW-1133">Transmembrane helix</keyword>
<dbReference type="Pfam" id="PF02517">
    <property type="entry name" value="Rce1-like"/>
    <property type="match status" value="1"/>
</dbReference>
<evidence type="ECO:0000259" key="2">
    <source>
        <dbReference type="Pfam" id="PF02517"/>
    </source>
</evidence>
<keyword evidence="1" id="KW-0472">Membrane</keyword>
<evidence type="ECO:0000313" key="3">
    <source>
        <dbReference type="EMBL" id="PLW88122.1"/>
    </source>
</evidence>
<reference evidence="3 4" key="1">
    <citation type="submission" date="2018-01" db="EMBL/GenBank/DDBJ databases">
        <title>The draft genome sequence of Halioglobus japonicus S1-36.</title>
        <authorList>
            <person name="Du Z.-J."/>
            <person name="Shi M.-J."/>
        </authorList>
    </citation>
    <scope>NUCLEOTIDE SEQUENCE [LARGE SCALE GENOMIC DNA]</scope>
    <source>
        <strain evidence="3 4">S1-36</strain>
    </source>
</reference>
<dbReference type="KEGG" id="hja:BST95_16400"/>
<sequence>MILWMGALIVVLAANDIPAFTAYLGFARGESGNLISWLCALIIAALYIKSASKNTDIRRYLFKLDFLKAAAIVAAVCAGIVEEMVFRKWIMDYLHGKNFSIYLQIVLSGLAFGLAHLLWGLRNYKAGINAALSTTILGTALACVYVIGDRSLAPCIAAHFIITAMIEPGLVISAARDRLGFWSEKSE</sequence>
<dbReference type="GO" id="GO:0080120">
    <property type="term" value="P:CAAX-box protein maturation"/>
    <property type="evidence" value="ECO:0007669"/>
    <property type="project" value="UniProtKB-ARBA"/>
</dbReference>
<dbReference type="InterPro" id="IPR052710">
    <property type="entry name" value="CAAX_protease"/>
</dbReference>
<dbReference type="InterPro" id="IPR003675">
    <property type="entry name" value="Rce1/LyrA-like_dom"/>
</dbReference>
<keyword evidence="1" id="KW-0812">Transmembrane</keyword>
<keyword evidence="3" id="KW-0482">Metalloprotease</keyword>
<keyword evidence="3" id="KW-0645">Protease</keyword>
<keyword evidence="4" id="KW-1185">Reference proteome</keyword>
<dbReference type="PANTHER" id="PTHR36435">
    <property type="entry name" value="SLR1288 PROTEIN"/>
    <property type="match status" value="1"/>
</dbReference>
<evidence type="ECO:0000313" key="4">
    <source>
        <dbReference type="Proteomes" id="UP000235162"/>
    </source>
</evidence>
<dbReference type="PANTHER" id="PTHR36435:SF1">
    <property type="entry name" value="CAAX AMINO TERMINAL PROTEASE FAMILY PROTEIN"/>
    <property type="match status" value="1"/>
</dbReference>
<dbReference type="EMBL" id="PKUR01000001">
    <property type="protein sequence ID" value="PLW88122.1"/>
    <property type="molecule type" value="Genomic_DNA"/>
</dbReference>
<dbReference type="AlphaFoldDB" id="A0AAP8MHW6"/>
<feature type="transmembrane region" description="Helical" evidence="1">
    <location>
        <begin position="31"/>
        <end position="48"/>
    </location>
</feature>
<keyword evidence="3" id="KW-0378">Hydrolase</keyword>
<dbReference type="Proteomes" id="UP000235162">
    <property type="component" value="Unassembled WGS sequence"/>
</dbReference>
<dbReference type="GO" id="GO:0004175">
    <property type="term" value="F:endopeptidase activity"/>
    <property type="evidence" value="ECO:0007669"/>
    <property type="project" value="UniProtKB-ARBA"/>
</dbReference>